<dbReference type="EMBL" id="LSRX01000665">
    <property type="protein sequence ID" value="OLP91457.1"/>
    <property type="molecule type" value="Genomic_DNA"/>
</dbReference>
<dbReference type="Proteomes" id="UP000186817">
    <property type="component" value="Unassembled WGS sequence"/>
</dbReference>
<keyword evidence="2" id="KW-1185">Reference proteome</keyword>
<dbReference type="AlphaFoldDB" id="A0A1Q9D8K3"/>
<name>A0A1Q9D8K3_SYMMI</name>
<organism evidence="1 2">
    <name type="scientific">Symbiodinium microadriaticum</name>
    <name type="common">Dinoflagellate</name>
    <name type="synonym">Zooxanthella microadriatica</name>
    <dbReference type="NCBI Taxonomy" id="2951"/>
    <lineage>
        <taxon>Eukaryota</taxon>
        <taxon>Sar</taxon>
        <taxon>Alveolata</taxon>
        <taxon>Dinophyceae</taxon>
        <taxon>Suessiales</taxon>
        <taxon>Symbiodiniaceae</taxon>
        <taxon>Symbiodinium</taxon>
    </lineage>
</organism>
<reference evidence="1 2" key="1">
    <citation type="submission" date="2016-02" db="EMBL/GenBank/DDBJ databases">
        <title>Genome analysis of coral dinoflagellate symbionts highlights evolutionary adaptations to a symbiotic lifestyle.</title>
        <authorList>
            <person name="Aranda M."/>
            <person name="Li Y."/>
            <person name="Liew Y.J."/>
            <person name="Baumgarten S."/>
            <person name="Simakov O."/>
            <person name="Wilson M."/>
            <person name="Piel J."/>
            <person name="Ashoor H."/>
            <person name="Bougouffa S."/>
            <person name="Bajic V.B."/>
            <person name="Ryu T."/>
            <person name="Ravasi T."/>
            <person name="Bayer T."/>
            <person name="Micklem G."/>
            <person name="Kim H."/>
            <person name="Bhak J."/>
            <person name="Lajeunesse T.C."/>
            <person name="Voolstra C.R."/>
        </authorList>
    </citation>
    <scope>NUCLEOTIDE SEQUENCE [LARGE SCALE GENOMIC DNA]</scope>
    <source>
        <strain evidence="1 2">CCMP2467</strain>
    </source>
</reference>
<protein>
    <submittedName>
        <fullName evidence="1">Uncharacterized protein</fullName>
    </submittedName>
</protein>
<proteinExistence type="predicted"/>
<comment type="caution">
    <text evidence="1">The sequence shown here is derived from an EMBL/GenBank/DDBJ whole genome shotgun (WGS) entry which is preliminary data.</text>
</comment>
<evidence type="ECO:0000313" key="1">
    <source>
        <dbReference type="EMBL" id="OLP91457.1"/>
    </source>
</evidence>
<dbReference type="OrthoDB" id="10291702at2759"/>
<accession>A0A1Q9D8K3</accession>
<evidence type="ECO:0000313" key="2">
    <source>
        <dbReference type="Proteomes" id="UP000186817"/>
    </source>
</evidence>
<sequence>MQAMAAELAESLNFNTSQGGILGEVSAEVDTGQLKVVAFLPEALDSNVTTVTAFTTSQEEVSRVEVPREVGWLVGSKTQVCHPWAGREGTRVRALSACTDRMPMLAPELARTFAYGPCESHYVRETRVTGQHSKILKVVARPSTRNLLTSANYM</sequence>
<gene>
    <name evidence="1" type="ORF">AK812_SmicGene26845</name>
</gene>